<dbReference type="Proteomes" id="UP000186385">
    <property type="component" value="Unassembled WGS sequence"/>
</dbReference>
<dbReference type="STRING" id="1017273.SAMN05443094_101274"/>
<accession>A0A1N6NU94</accession>
<gene>
    <name evidence="1" type="ORF">SAMN05443094_101274</name>
</gene>
<reference evidence="1 2" key="1">
    <citation type="submission" date="2017-01" db="EMBL/GenBank/DDBJ databases">
        <authorList>
            <person name="Mah S.A."/>
            <person name="Swanson W.J."/>
            <person name="Moy G.W."/>
            <person name="Vacquier V.D."/>
        </authorList>
    </citation>
    <scope>NUCLEOTIDE SEQUENCE [LARGE SCALE GENOMIC DNA]</scope>
    <source>
        <strain evidence="1 2">NIO-1016</strain>
    </source>
</reference>
<sequence>MRKWVSEIVTVDEVQSWDEGDIITDFPHVTF</sequence>
<evidence type="ECO:0000313" key="1">
    <source>
        <dbReference type="EMBL" id="SIP95593.1"/>
    </source>
</evidence>
<dbReference type="AlphaFoldDB" id="A0A1N6NU94"/>
<evidence type="ECO:0000313" key="2">
    <source>
        <dbReference type="Proteomes" id="UP000186385"/>
    </source>
</evidence>
<protein>
    <submittedName>
        <fullName evidence="1">Uncharacterized protein</fullName>
    </submittedName>
</protein>
<proteinExistence type="predicted"/>
<dbReference type="EMBL" id="FTLX01000001">
    <property type="protein sequence ID" value="SIP95593.1"/>
    <property type="molecule type" value="Genomic_DNA"/>
</dbReference>
<organism evidence="1 2">
    <name type="scientific">Domibacillus enclensis</name>
    <dbReference type="NCBI Taxonomy" id="1017273"/>
    <lineage>
        <taxon>Bacteria</taxon>
        <taxon>Bacillati</taxon>
        <taxon>Bacillota</taxon>
        <taxon>Bacilli</taxon>
        <taxon>Bacillales</taxon>
        <taxon>Bacillaceae</taxon>
        <taxon>Domibacillus</taxon>
    </lineage>
</organism>
<name>A0A1N6NU94_9BACI</name>